<protein>
    <recommendedName>
        <fullName evidence="9">Efflux pump membrane transporter</fullName>
    </recommendedName>
</protein>
<dbReference type="Gene3D" id="3.30.70.1430">
    <property type="entry name" value="Multidrug efflux transporter AcrB pore domain"/>
    <property type="match status" value="2"/>
</dbReference>
<evidence type="ECO:0000256" key="9">
    <source>
        <dbReference type="RuleBase" id="RU364070"/>
    </source>
</evidence>
<accession>A0ABX7RDA9</accession>
<evidence type="ECO:0000256" key="4">
    <source>
        <dbReference type="ARBA" id="ARBA00022475"/>
    </source>
</evidence>
<evidence type="ECO:0000256" key="6">
    <source>
        <dbReference type="ARBA" id="ARBA00022692"/>
    </source>
</evidence>
<feature type="transmembrane region" description="Helical" evidence="9">
    <location>
        <begin position="541"/>
        <end position="558"/>
    </location>
</feature>
<reference evidence="12 13" key="1">
    <citation type="submission" date="2021-02" db="EMBL/GenBank/DDBJ databases">
        <title>Lysobacter arenosi sp. nov., isolated from soil of gangwondo yeongwol, south Korea.</title>
        <authorList>
            <person name="Kim K.R."/>
            <person name="Kim K.H."/>
            <person name="Jeon C.O."/>
        </authorList>
    </citation>
    <scope>NUCLEOTIDE SEQUENCE [LARGE SCALE GENOMIC DNA]</scope>
    <source>
        <strain evidence="12 13">R7</strain>
    </source>
</reference>
<dbReference type="PRINTS" id="PR00702">
    <property type="entry name" value="ACRIFLAVINRP"/>
</dbReference>
<dbReference type="PANTHER" id="PTHR32063:SF76">
    <property type="entry name" value="EFFLUX PUMP MEMBRANE TRANSPORTER"/>
    <property type="match status" value="1"/>
</dbReference>
<dbReference type="PANTHER" id="PTHR32063">
    <property type="match status" value="1"/>
</dbReference>
<dbReference type="PROSITE" id="PS50156">
    <property type="entry name" value="SSD"/>
    <property type="match status" value="1"/>
</dbReference>
<proteinExistence type="inferred from homology"/>
<sequence length="1060" mass="113991">MARFFIDRPVFAIVISLFLVLAGTLVMIGLPISQFPDIALPNVKVTTLYPGASADVVEDAVTAPLDTQINGVTDMKYIKSVSGDDGSTSISVTFDLERDVDIASVETQNRVAQIQPRLPSEVNDIGVTVAKSSPDTLMFLSFYSPKGSYDQLFLNNYLYNYILDTLKRVRGVGEAKVYGSEFGMRLWLRPDKMATLGLTATDVVNAIQEQNKQAAAGQVGQPPADSPSGFQYSLRLQGRLVEQSEFEDIILRSLPDGSYIRVRDIARVELGAKDYSTVAKFNGQPAAAMSIALAPGANALETAELINAEVKRLAESFPQDLDYDVTYDTSLFVVASIEEVVHTFVEALILVLIVVFLFLQSWRATLIPMLAVPVSLIATFIAYQFLGFSINTLSLFGMVLAIGIVVDDAIVVVEAVEHIMEHDKLPPKEATRKAMDEVSGPVVAIALVLSAVFIPMAFVPGVTGQLYKQFALTVAVSTLFSALVALTLTPALCTLLLKPKQPGPPKGLMGRFFARFNHYFERLTFHYTGVAKRGTGALKHIVVMMLVLLVALFLLFRITPTGFVPDEDVGAFFMQAILPDASSTKRTDNVVNEISAKLRGLDGVDAVLGITGYDIISGTAAPNAAMMVVKLKPWEDRKEKEQQVNALIQKAMGIGAQTPESVAIAFNPPALPGFGSVSGFSMMLQARDGQSAEELAETAAQFVQAAQKRPEIGRITTTYSASTPNYRITVDREKVKKLGIPISDVFGTLQVFLGSLQVNDFTRFGKNYRVSVQADAEFRRDISTLSTLFVRNGNGEMVPLDTVVTATPGIGPRFTMRYNLYRSAEMTGSQAPGYSSGDALQALREVAAESLPAGYGYEWSGQTAEEVEAGNAAALVMALSVVVVFLFLAALYESWAVPFAVLLATPFGVLGALIAILLAKLDFNVYGQIGLVTLIGLAAKNAILIVEFAKLYRESGMSIHDAAMEAAKLRLRPILMTSFAFILGVVPLVLASGAGAASKFSVGTVVFGGMLTATLLAVLVVPALYVLIQSLAERFGGPPKFKEGAATPHPPQAPSEGGAH</sequence>
<evidence type="ECO:0000256" key="1">
    <source>
        <dbReference type="ARBA" id="ARBA00004429"/>
    </source>
</evidence>
<feature type="transmembrane region" description="Helical" evidence="9">
    <location>
        <begin position="899"/>
        <end position="919"/>
    </location>
</feature>
<feature type="transmembrane region" description="Helical" evidence="9">
    <location>
        <begin position="973"/>
        <end position="994"/>
    </location>
</feature>
<dbReference type="NCBIfam" id="NF000282">
    <property type="entry name" value="RND_permease_1"/>
    <property type="match status" value="1"/>
</dbReference>
<dbReference type="Pfam" id="PF00873">
    <property type="entry name" value="ACR_tran"/>
    <property type="match status" value="1"/>
</dbReference>
<dbReference type="InterPro" id="IPR000731">
    <property type="entry name" value="SSD"/>
</dbReference>
<dbReference type="Gene3D" id="3.30.70.1320">
    <property type="entry name" value="Multidrug efflux transporter AcrB pore domain like"/>
    <property type="match status" value="1"/>
</dbReference>
<feature type="transmembrane region" description="Helical" evidence="9">
    <location>
        <begin position="392"/>
        <end position="417"/>
    </location>
</feature>
<evidence type="ECO:0000313" key="13">
    <source>
        <dbReference type="Proteomes" id="UP000663400"/>
    </source>
</evidence>
<feature type="domain" description="SSD" evidence="11">
    <location>
        <begin position="369"/>
        <end position="495"/>
    </location>
</feature>
<keyword evidence="3 9" id="KW-0813">Transport</keyword>
<dbReference type="Gene3D" id="1.20.1640.10">
    <property type="entry name" value="Multidrug efflux transporter AcrB transmembrane domain"/>
    <property type="match status" value="2"/>
</dbReference>
<dbReference type="Proteomes" id="UP000663400">
    <property type="component" value="Chromosome"/>
</dbReference>
<feature type="region of interest" description="Disordered" evidence="10">
    <location>
        <begin position="1039"/>
        <end position="1060"/>
    </location>
</feature>
<organism evidence="12 13">
    <name type="scientific">Lysobacter arenosi</name>
    <dbReference type="NCBI Taxonomy" id="2795387"/>
    <lineage>
        <taxon>Bacteria</taxon>
        <taxon>Pseudomonadati</taxon>
        <taxon>Pseudomonadota</taxon>
        <taxon>Gammaproteobacteria</taxon>
        <taxon>Lysobacterales</taxon>
        <taxon>Lysobacteraceae</taxon>
        <taxon>Lysobacter</taxon>
    </lineage>
</organism>
<feature type="transmembrane region" description="Helical" evidence="9">
    <location>
        <begin position="438"/>
        <end position="458"/>
    </location>
</feature>
<evidence type="ECO:0000256" key="8">
    <source>
        <dbReference type="ARBA" id="ARBA00023136"/>
    </source>
</evidence>
<dbReference type="SUPFAM" id="SSF82714">
    <property type="entry name" value="Multidrug efflux transporter AcrB TolC docking domain, DN and DC subdomains"/>
    <property type="match status" value="2"/>
</dbReference>
<dbReference type="InterPro" id="IPR004764">
    <property type="entry name" value="MdtF-like"/>
</dbReference>
<dbReference type="Gene3D" id="3.30.2090.10">
    <property type="entry name" value="Multidrug efflux transporter AcrB TolC docking domain, DN and DC subdomains"/>
    <property type="match status" value="2"/>
</dbReference>
<keyword evidence="8 9" id="KW-0472">Membrane</keyword>
<evidence type="ECO:0000256" key="3">
    <source>
        <dbReference type="ARBA" id="ARBA00022448"/>
    </source>
</evidence>
<keyword evidence="4" id="KW-1003">Cell membrane</keyword>
<evidence type="ECO:0000256" key="2">
    <source>
        <dbReference type="ARBA" id="ARBA00010942"/>
    </source>
</evidence>
<keyword evidence="5 9" id="KW-0997">Cell inner membrane</keyword>
<evidence type="ECO:0000256" key="5">
    <source>
        <dbReference type="ARBA" id="ARBA00022519"/>
    </source>
</evidence>
<dbReference type="EMBL" id="CP071517">
    <property type="protein sequence ID" value="QSX75406.1"/>
    <property type="molecule type" value="Genomic_DNA"/>
</dbReference>
<keyword evidence="7 9" id="KW-1133">Transmembrane helix</keyword>
<feature type="transmembrane region" description="Helical" evidence="9">
    <location>
        <begin position="925"/>
        <end position="952"/>
    </location>
</feature>
<name>A0ABX7RDA9_9GAMM</name>
<keyword evidence="6 9" id="KW-0812">Transmembrane</keyword>
<feature type="transmembrane region" description="Helical" evidence="9">
    <location>
        <begin position="12"/>
        <end position="32"/>
    </location>
</feature>
<gene>
    <name evidence="12" type="ORF">HIV01_002320</name>
</gene>
<evidence type="ECO:0000256" key="10">
    <source>
        <dbReference type="SAM" id="MobiDB-lite"/>
    </source>
</evidence>
<dbReference type="NCBIfam" id="TIGR00915">
    <property type="entry name" value="2A0602"/>
    <property type="match status" value="1"/>
</dbReference>
<evidence type="ECO:0000313" key="12">
    <source>
        <dbReference type="EMBL" id="QSX75406.1"/>
    </source>
</evidence>
<comment type="similarity">
    <text evidence="2 9">Belongs to the resistance-nodulation-cell division (RND) (TC 2.A.6) family.</text>
</comment>
<dbReference type="SUPFAM" id="SSF82866">
    <property type="entry name" value="Multidrug efflux transporter AcrB transmembrane domain"/>
    <property type="match status" value="2"/>
</dbReference>
<dbReference type="InterPro" id="IPR001036">
    <property type="entry name" value="Acrflvin-R"/>
</dbReference>
<dbReference type="SUPFAM" id="SSF82693">
    <property type="entry name" value="Multidrug efflux transporter AcrB pore domain, PN1, PN2, PC1 and PC2 subdomains"/>
    <property type="match status" value="4"/>
</dbReference>
<feature type="transmembrane region" description="Helical" evidence="9">
    <location>
        <begin position="470"/>
        <end position="497"/>
    </location>
</feature>
<dbReference type="Gene3D" id="3.30.70.1440">
    <property type="entry name" value="Multidrug efflux transporter AcrB pore domain"/>
    <property type="match status" value="1"/>
</dbReference>
<feature type="transmembrane region" description="Helical" evidence="9">
    <location>
        <begin position="1006"/>
        <end position="1028"/>
    </location>
</feature>
<dbReference type="InterPro" id="IPR027463">
    <property type="entry name" value="AcrB_DN_DC_subdom"/>
</dbReference>
<feature type="transmembrane region" description="Helical" evidence="9">
    <location>
        <begin position="340"/>
        <end position="359"/>
    </location>
</feature>
<evidence type="ECO:0000256" key="7">
    <source>
        <dbReference type="ARBA" id="ARBA00022989"/>
    </source>
</evidence>
<dbReference type="RefSeq" id="WP_200604648.1">
    <property type="nucleotide sequence ID" value="NZ_CP071517.1"/>
</dbReference>
<comment type="subcellular location">
    <subcellularLocation>
        <location evidence="1 9">Cell inner membrane</location>
        <topology evidence="1 9">Multi-pass membrane protein</topology>
    </subcellularLocation>
</comment>
<feature type="transmembrane region" description="Helical" evidence="9">
    <location>
        <begin position="872"/>
        <end position="892"/>
    </location>
</feature>
<keyword evidence="13" id="KW-1185">Reference proteome</keyword>
<feature type="transmembrane region" description="Helical" evidence="9">
    <location>
        <begin position="366"/>
        <end position="386"/>
    </location>
</feature>
<evidence type="ECO:0000259" key="11">
    <source>
        <dbReference type="PROSITE" id="PS50156"/>
    </source>
</evidence>